<dbReference type="GO" id="GO:0005524">
    <property type="term" value="F:ATP binding"/>
    <property type="evidence" value="ECO:0007669"/>
    <property type="project" value="UniProtKB-UniRule"/>
</dbReference>
<evidence type="ECO:0000256" key="11">
    <source>
        <dbReference type="HAMAP-Rule" id="MF_00246"/>
    </source>
</evidence>
<feature type="binding site" evidence="11">
    <location>
        <position position="66"/>
    </location>
    <ligand>
        <name>ATP</name>
        <dbReference type="ChEBI" id="CHEBI:30616"/>
    </ligand>
</feature>
<comment type="subcellular location">
    <subcellularLocation>
        <location evidence="11">Cytoplasm</location>
    </subcellularLocation>
</comment>
<dbReference type="Pfam" id="PF00288">
    <property type="entry name" value="GHMP_kinases_N"/>
    <property type="match status" value="1"/>
</dbReference>
<dbReference type="InterPro" id="IPR006203">
    <property type="entry name" value="GHMP_knse_ATP-bd_CS"/>
</dbReference>
<dbReference type="PANTHER" id="PTHR10457">
    <property type="entry name" value="MEVALONATE KINASE/GALACTOKINASE"/>
    <property type="match status" value="1"/>
</dbReference>
<evidence type="ECO:0000259" key="13">
    <source>
        <dbReference type="Pfam" id="PF00288"/>
    </source>
</evidence>
<dbReference type="Gene3D" id="3.30.230.10">
    <property type="match status" value="1"/>
</dbReference>
<keyword evidence="4 11" id="KW-0479">Metal-binding</keyword>
<dbReference type="InterPro" id="IPR022963">
    <property type="entry name" value="Galactokinase_bac"/>
</dbReference>
<dbReference type="InterPro" id="IPR036554">
    <property type="entry name" value="GHMP_kinase_C_sf"/>
</dbReference>
<dbReference type="GO" id="GO:0004335">
    <property type="term" value="F:galactokinase activity"/>
    <property type="evidence" value="ECO:0007669"/>
    <property type="project" value="UniProtKB-UniRule"/>
</dbReference>
<dbReference type="Proteomes" id="UP000199679">
    <property type="component" value="Chromosome I"/>
</dbReference>
<evidence type="ECO:0000259" key="14">
    <source>
        <dbReference type="Pfam" id="PF08544"/>
    </source>
</evidence>
<gene>
    <name evidence="11" type="primary">galK</name>
    <name evidence="16" type="ORF">SAMN05216490_2728</name>
</gene>
<keyword evidence="17" id="KW-1185">Reference proteome</keyword>
<dbReference type="InterPro" id="IPR019539">
    <property type="entry name" value="GalKase_N"/>
</dbReference>
<feature type="domain" description="Galactokinase N-terminal" evidence="15">
    <location>
        <begin position="8"/>
        <end position="56"/>
    </location>
</feature>
<evidence type="ECO:0000256" key="3">
    <source>
        <dbReference type="ARBA" id="ARBA00022679"/>
    </source>
</evidence>
<dbReference type="PROSITE" id="PS00627">
    <property type="entry name" value="GHMP_KINASES_ATP"/>
    <property type="match status" value="1"/>
</dbReference>
<feature type="binding site" evidence="11">
    <location>
        <position position="126"/>
    </location>
    <ligand>
        <name>Mg(2+)</name>
        <dbReference type="ChEBI" id="CHEBI:18420"/>
    </ligand>
</feature>
<evidence type="ECO:0000256" key="9">
    <source>
        <dbReference type="ARBA" id="ARBA00023144"/>
    </source>
</evidence>
<sequence length="391" mass="43755">MRDFLQIEFKKTYQKQAEHAYFSPGRVNLIGEHIDYNGGLVMPCAVTLGTYLLVSPNNEEVFRFRSVNFDEQFEIPLQKDYKKDGKTWYNYPLGVIQHFVKDDKSLKGLDFLYFGNIPIGSGLSSSASIEVVTAFALNDLFECDYSKLDLVKLAKSVENNFIGLNSGIMDQFAVAFGEKNKALMLNCDTLDYQAVDSNLGDHILAIINTNKPRKLAESKYNERVLECKAALKALQQELDIHNLCDIDTATFEKYEHLITDAIVKKRAEHVIKENDRVKLAGVALSNNNLAEFGRLMYASHDSLRDLYEVSGKELDTVVEYSKTNPDVAGARMTGAGFGGCAIALVKESSFEKFAKEVTEYYTKKIGYAPSVYSSLIGDGVGLLKEEQAIRV</sequence>
<dbReference type="Pfam" id="PF08544">
    <property type="entry name" value="GHMP_kinases_C"/>
    <property type="match status" value="1"/>
</dbReference>
<keyword evidence="10 11" id="KW-0119">Carbohydrate metabolism</keyword>
<evidence type="ECO:0000256" key="7">
    <source>
        <dbReference type="ARBA" id="ARBA00022840"/>
    </source>
</evidence>
<dbReference type="STRING" id="652787.SAMN05216490_2728"/>
<dbReference type="InterPro" id="IPR014721">
    <property type="entry name" value="Ribsml_uS5_D2-typ_fold_subgr"/>
</dbReference>
<dbReference type="PROSITE" id="PS00106">
    <property type="entry name" value="GALACTOKINASE"/>
    <property type="match status" value="1"/>
</dbReference>
<dbReference type="PANTHER" id="PTHR10457:SF7">
    <property type="entry name" value="GALACTOKINASE-RELATED"/>
    <property type="match status" value="1"/>
</dbReference>
<keyword evidence="5 11" id="KW-0547">Nucleotide-binding</keyword>
<evidence type="ECO:0000256" key="2">
    <source>
        <dbReference type="ARBA" id="ARBA00022490"/>
    </source>
</evidence>
<evidence type="ECO:0000256" key="10">
    <source>
        <dbReference type="ARBA" id="ARBA00023277"/>
    </source>
</evidence>
<dbReference type="GO" id="GO:0000287">
    <property type="term" value="F:magnesium ion binding"/>
    <property type="evidence" value="ECO:0007669"/>
    <property type="project" value="UniProtKB-UniRule"/>
</dbReference>
<dbReference type="InterPro" id="IPR006206">
    <property type="entry name" value="Mevalonate/galactokinase"/>
</dbReference>
<dbReference type="InterPro" id="IPR006204">
    <property type="entry name" value="GHMP_kinase_N_dom"/>
</dbReference>
<feature type="binding site" evidence="11">
    <location>
        <begin position="32"/>
        <end position="35"/>
    </location>
    <ligand>
        <name>substrate</name>
    </ligand>
</feature>
<protein>
    <recommendedName>
        <fullName evidence="11 12">Galactokinase</fullName>
        <ecNumber evidence="11 12">2.7.1.6</ecNumber>
    </recommendedName>
    <alternativeName>
        <fullName evidence="11">Galactose kinase</fullName>
    </alternativeName>
</protein>
<dbReference type="AlphaFoldDB" id="A0A1H1YG43"/>
<evidence type="ECO:0000256" key="4">
    <source>
        <dbReference type="ARBA" id="ARBA00022723"/>
    </source>
</evidence>
<dbReference type="InterPro" id="IPR020568">
    <property type="entry name" value="Ribosomal_Su5_D2-typ_SF"/>
</dbReference>
<dbReference type="FunFam" id="3.30.230.10:FF:000017">
    <property type="entry name" value="Galactokinase"/>
    <property type="match status" value="1"/>
</dbReference>
<dbReference type="PIRSF" id="PIRSF000530">
    <property type="entry name" value="Galactokinase"/>
    <property type="match status" value="1"/>
</dbReference>
<feature type="domain" description="GHMP kinase N-terminal" evidence="13">
    <location>
        <begin position="90"/>
        <end position="177"/>
    </location>
</feature>
<dbReference type="InterPro" id="IPR013750">
    <property type="entry name" value="GHMP_kinase_C_dom"/>
</dbReference>
<evidence type="ECO:0000256" key="12">
    <source>
        <dbReference type="NCBIfam" id="TIGR00131"/>
    </source>
</evidence>
<comment type="similarity">
    <text evidence="1 11">Belongs to the GHMP kinase family. GalK subfamily.</text>
</comment>
<dbReference type="NCBIfam" id="NF003705">
    <property type="entry name" value="PRK05322.1"/>
    <property type="match status" value="1"/>
</dbReference>
<keyword evidence="3 11" id="KW-0808">Transferase</keyword>
<evidence type="ECO:0000313" key="16">
    <source>
        <dbReference type="EMBL" id="SDT20382.1"/>
    </source>
</evidence>
<dbReference type="Gene3D" id="3.30.70.890">
    <property type="entry name" value="GHMP kinase, C-terminal domain"/>
    <property type="match status" value="1"/>
</dbReference>
<evidence type="ECO:0000256" key="8">
    <source>
        <dbReference type="ARBA" id="ARBA00022842"/>
    </source>
</evidence>
<feature type="binding site" evidence="11">
    <location>
        <position position="220"/>
    </location>
    <ligand>
        <name>substrate</name>
    </ligand>
</feature>
<comment type="function">
    <text evidence="11">Catalyzes the transfer of the gamma-phosphate of ATP to D-galactose to form alpha-D-galactose-1-phosphate (Gal-1-P).</text>
</comment>
<feature type="site" description="Transition state stabilizer" evidence="11">
    <location>
        <position position="26"/>
    </location>
</feature>
<reference evidence="16 17" key="1">
    <citation type="submission" date="2016-10" db="EMBL/GenBank/DDBJ databases">
        <authorList>
            <person name="de Groot N.N."/>
        </authorList>
    </citation>
    <scope>NUCLEOTIDE SEQUENCE [LARGE SCALE GENOMIC DNA]</scope>
    <source>
        <strain evidence="16 17">MP1X4</strain>
    </source>
</reference>
<dbReference type="PRINTS" id="PR00473">
    <property type="entry name" value="GALCTOKINASE"/>
</dbReference>
<evidence type="ECO:0000256" key="6">
    <source>
        <dbReference type="ARBA" id="ARBA00022777"/>
    </source>
</evidence>
<feature type="binding site" evidence="11">
    <location>
        <position position="158"/>
    </location>
    <ligand>
        <name>Mg(2+)</name>
        <dbReference type="ChEBI" id="CHEBI:18420"/>
    </ligand>
</feature>
<keyword evidence="9 11" id="KW-0299">Galactose metabolism</keyword>
<keyword evidence="6 11" id="KW-0418">Kinase</keyword>
<dbReference type="GO" id="GO:0005829">
    <property type="term" value="C:cytosol"/>
    <property type="evidence" value="ECO:0007669"/>
    <property type="project" value="TreeGrafter"/>
</dbReference>
<dbReference type="EC" id="2.7.1.6" evidence="11 12"/>
<comment type="pathway">
    <text evidence="11">Carbohydrate metabolism; galactose metabolism.</text>
</comment>
<dbReference type="RefSeq" id="WP_091373647.1">
    <property type="nucleotide sequence ID" value="NZ_LT629740.1"/>
</dbReference>
<organism evidence="16 17">
    <name type="scientific">Mucilaginibacter mallensis</name>
    <dbReference type="NCBI Taxonomy" id="652787"/>
    <lineage>
        <taxon>Bacteria</taxon>
        <taxon>Pseudomonadati</taxon>
        <taxon>Bacteroidota</taxon>
        <taxon>Sphingobacteriia</taxon>
        <taxon>Sphingobacteriales</taxon>
        <taxon>Sphingobacteriaceae</taxon>
        <taxon>Mucilaginibacter</taxon>
    </lineage>
</organism>
<keyword evidence="8 11" id="KW-0460">Magnesium</keyword>
<dbReference type="FunFam" id="3.30.70.890:FF:000001">
    <property type="entry name" value="Galactokinase"/>
    <property type="match status" value="1"/>
</dbReference>
<dbReference type="OrthoDB" id="250531at2"/>
<keyword evidence="7 11" id="KW-0067">ATP-binding</keyword>
<evidence type="ECO:0000313" key="17">
    <source>
        <dbReference type="Proteomes" id="UP000199679"/>
    </source>
</evidence>
<dbReference type="UniPathway" id="UPA00214"/>
<feature type="binding site" evidence="11">
    <location>
        <begin position="120"/>
        <end position="126"/>
    </location>
    <ligand>
        <name>ATP</name>
        <dbReference type="ChEBI" id="CHEBI:30616"/>
    </ligand>
</feature>
<keyword evidence="2 11" id="KW-0963">Cytoplasm</keyword>
<dbReference type="InterPro" id="IPR000705">
    <property type="entry name" value="Galactokinase"/>
</dbReference>
<dbReference type="SUPFAM" id="SSF55060">
    <property type="entry name" value="GHMP Kinase, C-terminal domain"/>
    <property type="match status" value="1"/>
</dbReference>
<comment type="catalytic activity">
    <reaction evidence="11">
        <text>alpha-D-galactose + ATP = alpha-D-galactose 1-phosphate + ADP + H(+)</text>
        <dbReference type="Rhea" id="RHEA:13553"/>
        <dbReference type="ChEBI" id="CHEBI:15378"/>
        <dbReference type="ChEBI" id="CHEBI:28061"/>
        <dbReference type="ChEBI" id="CHEBI:30616"/>
        <dbReference type="ChEBI" id="CHEBI:58336"/>
        <dbReference type="ChEBI" id="CHEBI:456216"/>
        <dbReference type="EC" id="2.7.1.6"/>
    </reaction>
</comment>
<dbReference type="GO" id="GO:0006012">
    <property type="term" value="P:galactose metabolic process"/>
    <property type="evidence" value="ECO:0007669"/>
    <property type="project" value="UniProtKB-UniRule"/>
</dbReference>
<dbReference type="Pfam" id="PF10509">
    <property type="entry name" value="GalKase_gal_bdg"/>
    <property type="match status" value="1"/>
</dbReference>
<evidence type="ECO:0000256" key="5">
    <source>
        <dbReference type="ARBA" id="ARBA00022741"/>
    </source>
</evidence>
<dbReference type="InterPro" id="IPR019741">
    <property type="entry name" value="Galactokinase_CS"/>
</dbReference>
<evidence type="ECO:0000259" key="15">
    <source>
        <dbReference type="Pfam" id="PF10509"/>
    </source>
</evidence>
<name>A0A1H1YG43_MUCMA</name>
<dbReference type="SUPFAM" id="SSF54211">
    <property type="entry name" value="Ribosomal protein S5 domain 2-like"/>
    <property type="match status" value="1"/>
</dbReference>
<feature type="active site" description="Proton acceptor" evidence="11">
    <location>
        <position position="170"/>
    </location>
</feature>
<dbReference type="PRINTS" id="PR00959">
    <property type="entry name" value="MEVGALKINASE"/>
</dbReference>
<feature type="domain" description="GHMP kinase C-terminal" evidence="14">
    <location>
        <begin position="283"/>
        <end position="361"/>
    </location>
</feature>
<proteinExistence type="inferred from homology"/>
<evidence type="ECO:0000256" key="1">
    <source>
        <dbReference type="ARBA" id="ARBA00006566"/>
    </source>
</evidence>
<dbReference type="HAMAP" id="MF_00246">
    <property type="entry name" value="Galactokinase"/>
    <property type="match status" value="1"/>
</dbReference>
<dbReference type="EMBL" id="LT629740">
    <property type="protein sequence ID" value="SDT20382.1"/>
    <property type="molecule type" value="Genomic_DNA"/>
</dbReference>
<accession>A0A1H1YG43</accession>
<dbReference type="NCBIfam" id="TIGR00131">
    <property type="entry name" value="gal_kin"/>
    <property type="match status" value="1"/>
</dbReference>